<evidence type="ECO:0000256" key="2">
    <source>
        <dbReference type="ARBA" id="ARBA00022771"/>
    </source>
</evidence>
<dbReference type="GO" id="GO:0008270">
    <property type="term" value="F:zinc ion binding"/>
    <property type="evidence" value="ECO:0007669"/>
    <property type="project" value="UniProtKB-KW"/>
</dbReference>
<dbReference type="Pfam" id="PF01428">
    <property type="entry name" value="zf-AN1"/>
    <property type="match status" value="1"/>
</dbReference>
<dbReference type="SUPFAM" id="SSF118310">
    <property type="entry name" value="AN1-like Zinc finger"/>
    <property type="match status" value="1"/>
</dbReference>
<protein>
    <recommendedName>
        <fullName evidence="6">AN1-type domain-containing protein</fullName>
    </recommendedName>
</protein>
<feature type="region of interest" description="Disordered" evidence="5">
    <location>
        <begin position="90"/>
        <end position="114"/>
    </location>
</feature>
<feature type="compositionally biased region" description="Basic and acidic residues" evidence="5">
    <location>
        <begin position="129"/>
        <end position="144"/>
    </location>
</feature>
<keyword evidence="3" id="KW-0862">Zinc</keyword>
<dbReference type="Gene3D" id="4.10.1110.10">
    <property type="entry name" value="AN1-like Zinc finger"/>
    <property type="match status" value="1"/>
</dbReference>
<keyword evidence="8" id="KW-1185">Reference proteome</keyword>
<proteinExistence type="predicted"/>
<evidence type="ECO:0000256" key="3">
    <source>
        <dbReference type="ARBA" id="ARBA00022833"/>
    </source>
</evidence>
<keyword evidence="1" id="KW-0479">Metal-binding</keyword>
<dbReference type="PROSITE" id="PS51039">
    <property type="entry name" value="ZF_AN1"/>
    <property type="match status" value="1"/>
</dbReference>
<reference evidence="7 8" key="1">
    <citation type="journal article" date="2020" name="Cell">
        <title>Large-Scale Comparative Analyses of Tick Genomes Elucidate Their Genetic Diversity and Vector Capacities.</title>
        <authorList>
            <consortium name="Tick Genome and Microbiome Consortium (TIGMIC)"/>
            <person name="Jia N."/>
            <person name="Wang J."/>
            <person name="Shi W."/>
            <person name="Du L."/>
            <person name="Sun Y."/>
            <person name="Zhan W."/>
            <person name="Jiang J.F."/>
            <person name="Wang Q."/>
            <person name="Zhang B."/>
            <person name="Ji P."/>
            <person name="Bell-Sakyi L."/>
            <person name="Cui X.M."/>
            <person name="Yuan T.T."/>
            <person name="Jiang B.G."/>
            <person name="Yang W.F."/>
            <person name="Lam T.T."/>
            <person name="Chang Q.C."/>
            <person name="Ding S.J."/>
            <person name="Wang X.J."/>
            <person name="Zhu J.G."/>
            <person name="Ruan X.D."/>
            <person name="Zhao L."/>
            <person name="Wei J.T."/>
            <person name="Ye R.Z."/>
            <person name="Que T.C."/>
            <person name="Du C.H."/>
            <person name="Zhou Y.H."/>
            <person name="Cheng J.X."/>
            <person name="Dai P.F."/>
            <person name="Guo W.B."/>
            <person name="Han X.H."/>
            <person name="Huang E.J."/>
            <person name="Li L.F."/>
            <person name="Wei W."/>
            <person name="Gao Y.C."/>
            <person name="Liu J.Z."/>
            <person name="Shao H.Z."/>
            <person name="Wang X."/>
            <person name="Wang C.C."/>
            <person name="Yang T.C."/>
            <person name="Huo Q.B."/>
            <person name="Li W."/>
            <person name="Chen H.Y."/>
            <person name="Chen S.E."/>
            <person name="Zhou L.G."/>
            <person name="Ni X.B."/>
            <person name="Tian J.H."/>
            <person name="Sheng Y."/>
            <person name="Liu T."/>
            <person name="Pan Y.S."/>
            <person name="Xia L.Y."/>
            <person name="Li J."/>
            <person name="Zhao F."/>
            <person name="Cao W.C."/>
        </authorList>
    </citation>
    <scope>NUCLEOTIDE SEQUENCE [LARGE SCALE GENOMIC DNA]</scope>
    <source>
        <strain evidence="7">HaeL-2018</strain>
    </source>
</reference>
<evidence type="ECO:0000313" key="7">
    <source>
        <dbReference type="EMBL" id="KAH9360165.1"/>
    </source>
</evidence>
<feature type="domain" description="AN1-type" evidence="6">
    <location>
        <begin position="198"/>
        <end position="245"/>
    </location>
</feature>
<dbReference type="InterPro" id="IPR000058">
    <property type="entry name" value="Znf_AN1"/>
</dbReference>
<evidence type="ECO:0000313" key="8">
    <source>
        <dbReference type="Proteomes" id="UP000821853"/>
    </source>
</evidence>
<name>A0A9J6FB30_HAELO</name>
<dbReference type="AlphaFoldDB" id="A0A9J6FB30"/>
<evidence type="ECO:0000256" key="1">
    <source>
        <dbReference type="ARBA" id="ARBA00022723"/>
    </source>
</evidence>
<sequence length="264" mass="28640">MGGKKGIPKNFFRRIKSATEKRLIIKFVPKRVQQMHMPRGSSAGQLLSGGISTPLPRSRCGGHPRVHEQLWRVENPFRHTGQCWARLAADNRGDDPKERPPPPPPPAQGRCPLPAPLQKFELQWRNMGRRDTRSVSAGEAHDPLSVDTRGGGSSELSSSSGSGGGGPADDDSNSTSESKTDEGGSSADAQHPSPGKAKKKGKRCSWCNKKTGLASTYVCRCGNIFCAAHRYAEAHACSHDYKAEGRYILQRNNPVVKAAKLPKI</sequence>
<dbReference type="Proteomes" id="UP000821853">
    <property type="component" value="Chromosome 1"/>
</dbReference>
<dbReference type="VEuPathDB" id="VectorBase:HLOH_040900"/>
<keyword evidence="2 4" id="KW-0863">Zinc-finger</keyword>
<organism evidence="7 8">
    <name type="scientific">Haemaphysalis longicornis</name>
    <name type="common">Bush tick</name>
    <dbReference type="NCBI Taxonomy" id="44386"/>
    <lineage>
        <taxon>Eukaryota</taxon>
        <taxon>Metazoa</taxon>
        <taxon>Ecdysozoa</taxon>
        <taxon>Arthropoda</taxon>
        <taxon>Chelicerata</taxon>
        <taxon>Arachnida</taxon>
        <taxon>Acari</taxon>
        <taxon>Parasitiformes</taxon>
        <taxon>Ixodida</taxon>
        <taxon>Ixodoidea</taxon>
        <taxon>Ixodidae</taxon>
        <taxon>Haemaphysalinae</taxon>
        <taxon>Haemaphysalis</taxon>
    </lineage>
</organism>
<dbReference type="OrthoDB" id="756206at2759"/>
<evidence type="ECO:0000256" key="5">
    <source>
        <dbReference type="SAM" id="MobiDB-lite"/>
    </source>
</evidence>
<dbReference type="InterPro" id="IPR053061">
    <property type="entry name" value="AN1-type_zinc_finger"/>
</dbReference>
<dbReference type="EMBL" id="JABSTR010000001">
    <property type="protein sequence ID" value="KAH9360165.1"/>
    <property type="molecule type" value="Genomic_DNA"/>
</dbReference>
<dbReference type="PANTHER" id="PTHR46728:SF1">
    <property type="entry name" value="AN1-TYPE ZINC FINGER PROTEIN 4"/>
    <property type="match status" value="1"/>
</dbReference>
<dbReference type="InterPro" id="IPR035896">
    <property type="entry name" value="AN1-like_Znf"/>
</dbReference>
<accession>A0A9J6FB30</accession>
<gene>
    <name evidence="7" type="ORF">HPB48_011454</name>
</gene>
<evidence type="ECO:0000256" key="4">
    <source>
        <dbReference type="PROSITE-ProRule" id="PRU00449"/>
    </source>
</evidence>
<comment type="caution">
    <text evidence="7">The sequence shown here is derived from an EMBL/GenBank/DDBJ whole genome shotgun (WGS) entry which is preliminary data.</text>
</comment>
<feature type="compositionally biased region" description="Basic and acidic residues" evidence="5">
    <location>
        <begin position="90"/>
        <end position="100"/>
    </location>
</feature>
<evidence type="ECO:0000259" key="6">
    <source>
        <dbReference type="PROSITE" id="PS51039"/>
    </source>
</evidence>
<dbReference type="PANTHER" id="PTHR46728">
    <property type="entry name" value="AN1-TYPE ZINC FINGER PROTEIN 4"/>
    <property type="match status" value="1"/>
</dbReference>
<feature type="region of interest" description="Disordered" evidence="5">
    <location>
        <begin position="129"/>
        <end position="202"/>
    </location>
</feature>
<dbReference type="SMART" id="SM00154">
    <property type="entry name" value="ZnF_AN1"/>
    <property type="match status" value="1"/>
</dbReference>